<dbReference type="Proteomes" id="UP001149140">
    <property type="component" value="Unassembled WGS sequence"/>
</dbReference>
<feature type="transmembrane region" description="Helical" evidence="1">
    <location>
        <begin position="80"/>
        <end position="99"/>
    </location>
</feature>
<evidence type="ECO:0000313" key="2">
    <source>
        <dbReference type="EMBL" id="MDA0161818.1"/>
    </source>
</evidence>
<protein>
    <submittedName>
        <fullName evidence="2">Uncharacterized protein</fullName>
    </submittedName>
</protein>
<reference evidence="2" key="1">
    <citation type="submission" date="2022-10" db="EMBL/GenBank/DDBJ databases">
        <title>The WGS of Solirubrobacter ginsenosidimutans DSM 21036.</title>
        <authorList>
            <person name="Jiang Z."/>
        </authorList>
    </citation>
    <scope>NUCLEOTIDE SEQUENCE</scope>
    <source>
        <strain evidence="2">DSM 21036</strain>
    </source>
</reference>
<feature type="transmembrane region" description="Helical" evidence="1">
    <location>
        <begin position="54"/>
        <end position="74"/>
    </location>
</feature>
<dbReference type="RefSeq" id="WP_270041036.1">
    <property type="nucleotide sequence ID" value="NZ_JAPDOD010000014.1"/>
</dbReference>
<evidence type="ECO:0000256" key="1">
    <source>
        <dbReference type="SAM" id="Phobius"/>
    </source>
</evidence>
<accession>A0A9X3S5M4</accession>
<organism evidence="2 3">
    <name type="scientific">Solirubrobacter ginsenosidimutans</name>
    <dbReference type="NCBI Taxonomy" id="490573"/>
    <lineage>
        <taxon>Bacteria</taxon>
        <taxon>Bacillati</taxon>
        <taxon>Actinomycetota</taxon>
        <taxon>Thermoleophilia</taxon>
        <taxon>Solirubrobacterales</taxon>
        <taxon>Solirubrobacteraceae</taxon>
        <taxon>Solirubrobacter</taxon>
    </lineage>
</organism>
<keyword evidence="1" id="KW-1133">Transmembrane helix</keyword>
<gene>
    <name evidence="2" type="ORF">OM076_16210</name>
</gene>
<dbReference type="EMBL" id="JAPDOD010000014">
    <property type="protein sequence ID" value="MDA0161818.1"/>
    <property type="molecule type" value="Genomic_DNA"/>
</dbReference>
<comment type="caution">
    <text evidence="2">The sequence shown here is derived from an EMBL/GenBank/DDBJ whole genome shotgun (WGS) entry which is preliminary data.</text>
</comment>
<keyword evidence="1" id="KW-0472">Membrane</keyword>
<proteinExistence type="predicted"/>
<dbReference type="AlphaFoldDB" id="A0A9X3S5M4"/>
<feature type="transmembrane region" description="Helical" evidence="1">
    <location>
        <begin position="20"/>
        <end position="42"/>
    </location>
</feature>
<keyword evidence="3" id="KW-1185">Reference proteome</keyword>
<keyword evidence="1" id="KW-0812">Transmembrane</keyword>
<sequence length="109" mass="11690">MSQPERMKRAPADGSEWSIITLLAIGAFFVGIGWVVGVVLLWRSRVWSVTDKLIGTLLWPGGFVTGFVFAVVLVQAGGGLIAVAVVAVLVPAGSAWHLWRRAEQSSTSR</sequence>
<name>A0A9X3S5M4_9ACTN</name>
<evidence type="ECO:0000313" key="3">
    <source>
        <dbReference type="Proteomes" id="UP001149140"/>
    </source>
</evidence>